<keyword evidence="4" id="KW-0158">Chromosome</keyword>
<feature type="compositionally biased region" description="Polar residues" evidence="7">
    <location>
        <begin position="1"/>
        <end position="14"/>
    </location>
</feature>
<dbReference type="Proteomes" id="UP000076078">
    <property type="component" value="Unassembled WGS sequence"/>
</dbReference>
<keyword evidence="6" id="KW-0137">Centromere</keyword>
<dbReference type="GO" id="GO:0000939">
    <property type="term" value="C:inner kinetochore"/>
    <property type="evidence" value="ECO:0007669"/>
    <property type="project" value="TreeGrafter"/>
</dbReference>
<evidence type="ECO:0008006" key="10">
    <source>
        <dbReference type="Google" id="ProtNLM"/>
    </source>
</evidence>
<dbReference type="GO" id="GO:0034080">
    <property type="term" value="P:CENP-A containing chromatin assembly"/>
    <property type="evidence" value="ECO:0007669"/>
    <property type="project" value="TreeGrafter"/>
</dbReference>
<keyword evidence="9" id="KW-1185">Reference proteome</keyword>
<name>A0A151ZIT4_TIELA</name>
<dbReference type="STRING" id="361077.A0A151ZIT4"/>
<protein>
    <recommendedName>
        <fullName evidence="10">Centromere protein I</fullName>
    </recommendedName>
</protein>
<proteinExistence type="inferred from homology"/>
<comment type="similarity">
    <text evidence="3">Belongs to the CENP-I/CTF3 family.</text>
</comment>
<evidence type="ECO:0000313" key="9">
    <source>
        <dbReference type="Proteomes" id="UP000076078"/>
    </source>
</evidence>
<dbReference type="GO" id="GO:0005634">
    <property type="term" value="C:nucleus"/>
    <property type="evidence" value="ECO:0007669"/>
    <property type="project" value="UniProtKB-SubCell"/>
</dbReference>
<dbReference type="EMBL" id="LODT01000025">
    <property type="protein sequence ID" value="KYQ93809.1"/>
    <property type="molecule type" value="Genomic_DNA"/>
</dbReference>
<keyword evidence="5" id="KW-0539">Nucleus</keyword>
<reference evidence="8 9" key="1">
    <citation type="submission" date="2015-12" db="EMBL/GenBank/DDBJ databases">
        <title>Dictyostelia acquired genes for synthesis and detection of signals that induce cell-type specialization by lateral gene transfer from prokaryotes.</title>
        <authorList>
            <person name="Gloeckner G."/>
            <person name="Schaap P."/>
        </authorList>
    </citation>
    <scope>NUCLEOTIDE SEQUENCE [LARGE SCALE GENOMIC DNA]</scope>
    <source>
        <strain evidence="8 9">TK</strain>
    </source>
</reference>
<dbReference type="AlphaFoldDB" id="A0A151ZIT4"/>
<evidence type="ECO:0000256" key="5">
    <source>
        <dbReference type="ARBA" id="ARBA00023242"/>
    </source>
</evidence>
<comment type="subcellular location">
    <subcellularLocation>
        <location evidence="2">Chromosome</location>
        <location evidence="2">Centromere</location>
    </subcellularLocation>
    <subcellularLocation>
        <location evidence="1">Nucleus</location>
    </subcellularLocation>
</comment>
<comment type="caution">
    <text evidence="8">The sequence shown here is derived from an EMBL/GenBank/DDBJ whole genome shotgun (WGS) entry which is preliminary data.</text>
</comment>
<evidence type="ECO:0000256" key="2">
    <source>
        <dbReference type="ARBA" id="ARBA00004584"/>
    </source>
</evidence>
<evidence type="ECO:0000256" key="3">
    <source>
        <dbReference type="ARBA" id="ARBA00005470"/>
    </source>
</evidence>
<dbReference type="PANTHER" id="PTHR48208:SF2">
    <property type="entry name" value="CENTROMERE PROTEIN I"/>
    <property type="match status" value="1"/>
</dbReference>
<evidence type="ECO:0000256" key="6">
    <source>
        <dbReference type="ARBA" id="ARBA00023328"/>
    </source>
</evidence>
<gene>
    <name evidence="8" type="ORF">DLAC_05205</name>
</gene>
<evidence type="ECO:0000256" key="1">
    <source>
        <dbReference type="ARBA" id="ARBA00004123"/>
    </source>
</evidence>
<dbReference type="InterPro" id="IPR012485">
    <property type="entry name" value="CENP-I"/>
</dbReference>
<organism evidence="8 9">
    <name type="scientific">Tieghemostelium lacteum</name>
    <name type="common">Slime mold</name>
    <name type="synonym">Dictyostelium lacteum</name>
    <dbReference type="NCBI Taxonomy" id="361077"/>
    <lineage>
        <taxon>Eukaryota</taxon>
        <taxon>Amoebozoa</taxon>
        <taxon>Evosea</taxon>
        <taxon>Eumycetozoa</taxon>
        <taxon>Dictyostelia</taxon>
        <taxon>Dictyosteliales</taxon>
        <taxon>Raperosteliaceae</taxon>
        <taxon>Tieghemostelium</taxon>
    </lineage>
</organism>
<dbReference type="InParanoid" id="A0A151ZIT4"/>
<evidence type="ECO:0000256" key="7">
    <source>
        <dbReference type="SAM" id="MobiDB-lite"/>
    </source>
</evidence>
<feature type="region of interest" description="Disordered" evidence="7">
    <location>
        <begin position="1"/>
        <end position="26"/>
    </location>
</feature>
<sequence>MDSLLSNASKNKYLTNGDEKRDNHSTSITPYQYRTTIVNSQQSNASTIPVELFHYYLLFLNRYTSYRQLRATSLVDEILERSKITILEYLENNRVSTVELYQLFQHLILCATTTNVSSEFKKLVLQKLKPKELLPIAFQYQILLSLVSLEDDIQLGLISWICRQMDKHLLSIKILHQFYYLFFYIATKEGEGPKKSLKKLYQSLVEILVRMTLLGDITPHRVMLVTNLLHRHEYGYLLPLFVLYCRKDPETIVPHTIQILMRSYFIQLQSICSKNTIAGSKETFLEDIRSLLTKSKNIKQLIDSDNSIGYLLLSNTKNYSQILNRINRWVSSNLEAFLHDQKNPEFIYFFITLQRLMEYTGESLLSVDTFLFHYLESWNGINLRPQLVLSLVSYLSNNHPWHLIQSKVIKPLQRFYLKTSIITFKVSLLTSMINLLEHWFRLNNSKFNNNPPLFKTPSTDHHESTTKEFIKYFSKFSGIALIDSSSHPSIQYQIDRFFLVVSNESDYL</sequence>
<dbReference type="GO" id="GO:0000070">
    <property type="term" value="P:mitotic sister chromatid segregation"/>
    <property type="evidence" value="ECO:0007669"/>
    <property type="project" value="TreeGrafter"/>
</dbReference>
<dbReference type="Pfam" id="PF07778">
    <property type="entry name" value="CENP-I"/>
    <property type="match status" value="1"/>
</dbReference>
<evidence type="ECO:0000313" key="8">
    <source>
        <dbReference type="EMBL" id="KYQ93809.1"/>
    </source>
</evidence>
<accession>A0A151ZIT4</accession>
<evidence type="ECO:0000256" key="4">
    <source>
        <dbReference type="ARBA" id="ARBA00022454"/>
    </source>
</evidence>
<dbReference type="PANTHER" id="PTHR48208">
    <property type="entry name" value="CENTROMERE PROTEIN I"/>
    <property type="match status" value="1"/>
</dbReference>